<dbReference type="Gene3D" id="1.10.287.130">
    <property type="match status" value="1"/>
</dbReference>
<dbReference type="InterPro" id="IPR036890">
    <property type="entry name" value="HATPase_C_sf"/>
</dbReference>
<dbReference type="SMART" id="SM00304">
    <property type="entry name" value="HAMP"/>
    <property type="match status" value="1"/>
</dbReference>
<feature type="transmembrane region" description="Helical" evidence="11">
    <location>
        <begin position="12"/>
        <end position="34"/>
    </location>
</feature>
<dbReference type="PROSITE" id="PS50109">
    <property type="entry name" value="HIS_KIN"/>
    <property type="match status" value="1"/>
</dbReference>
<evidence type="ECO:0000256" key="1">
    <source>
        <dbReference type="ARBA" id="ARBA00000085"/>
    </source>
</evidence>
<dbReference type="SUPFAM" id="SSF55874">
    <property type="entry name" value="ATPase domain of HSP90 chaperone/DNA topoisomerase II/histidine kinase"/>
    <property type="match status" value="1"/>
</dbReference>
<dbReference type="Pfam" id="PF00672">
    <property type="entry name" value="HAMP"/>
    <property type="match status" value="1"/>
</dbReference>
<dbReference type="RefSeq" id="WP_148814345.1">
    <property type="nucleotide sequence ID" value="NZ_CP043046.1"/>
</dbReference>
<dbReference type="EC" id="2.7.13.3" evidence="3"/>
<evidence type="ECO:0000256" key="11">
    <source>
        <dbReference type="SAM" id="Phobius"/>
    </source>
</evidence>
<dbReference type="PANTHER" id="PTHR45436">
    <property type="entry name" value="SENSOR HISTIDINE KINASE YKOH"/>
    <property type="match status" value="1"/>
</dbReference>
<evidence type="ECO:0000256" key="2">
    <source>
        <dbReference type="ARBA" id="ARBA00004429"/>
    </source>
</evidence>
<keyword evidence="6 11" id="KW-0812">Transmembrane</keyword>
<dbReference type="FunFam" id="3.30.565.10:FF:000006">
    <property type="entry name" value="Sensor histidine kinase WalK"/>
    <property type="match status" value="1"/>
</dbReference>
<feature type="transmembrane region" description="Helical" evidence="11">
    <location>
        <begin position="86"/>
        <end position="106"/>
    </location>
</feature>
<keyword evidence="4" id="KW-0597">Phosphoprotein</keyword>
<keyword evidence="10 11" id="KW-0472">Membrane</keyword>
<dbReference type="Proteomes" id="UP000325161">
    <property type="component" value="Chromosome"/>
</dbReference>
<accession>A0A5C0AUA0</accession>
<evidence type="ECO:0000256" key="4">
    <source>
        <dbReference type="ARBA" id="ARBA00022553"/>
    </source>
</evidence>
<comment type="subcellular location">
    <subcellularLocation>
        <location evidence="2">Cell inner membrane</location>
        <topology evidence="2">Multi-pass membrane protein</topology>
    </subcellularLocation>
</comment>
<evidence type="ECO:0000256" key="3">
    <source>
        <dbReference type="ARBA" id="ARBA00012438"/>
    </source>
</evidence>
<comment type="catalytic activity">
    <reaction evidence="1">
        <text>ATP + protein L-histidine = ADP + protein N-phospho-L-histidine.</text>
        <dbReference type="EC" id="2.7.13.3"/>
    </reaction>
</comment>
<keyword evidence="9" id="KW-0902">Two-component regulatory system</keyword>
<evidence type="ECO:0000313" key="15">
    <source>
        <dbReference type="Proteomes" id="UP000325161"/>
    </source>
</evidence>
<dbReference type="InterPro" id="IPR005467">
    <property type="entry name" value="His_kinase_dom"/>
</dbReference>
<dbReference type="InterPro" id="IPR003661">
    <property type="entry name" value="HisK_dim/P_dom"/>
</dbReference>
<dbReference type="GO" id="GO:0005886">
    <property type="term" value="C:plasma membrane"/>
    <property type="evidence" value="ECO:0007669"/>
    <property type="project" value="UniProtKB-SubCell"/>
</dbReference>
<proteinExistence type="predicted"/>
<dbReference type="SMART" id="SM00387">
    <property type="entry name" value="HATPase_c"/>
    <property type="match status" value="1"/>
</dbReference>
<evidence type="ECO:0000256" key="8">
    <source>
        <dbReference type="ARBA" id="ARBA00022989"/>
    </source>
</evidence>
<evidence type="ECO:0000313" key="14">
    <source>
        <dbReference type="EMBL" id="QEI05962.1"/>
    </source>
</evidence>
<evidence type="ECO:0000259" key="13">
    <source>
        <dbReference type="PROSITE" id="PS50885"/>
    </source>
</evidence>
<dbReference type="PANTHER" id="PTHR45436:SF5">
    <property type="entry name" value="SENSOR HISTIDINE KINASE TRCS"/>
    <property type="match status" value="1"/>
</dbReference>
<evidence type="ECO:0000256" key="10">
    <source>
        <dbReference type="ARBA" id="ARBA00023136"/>
    </source>
</evidence>
<evidence type="ECO:0000256" key="9">
    <source>
        <dbReference type="ARBA" id="ARBA00023012"/>
    </source>
</evidence>
<dbReference type="InterPro" id="IPR050428">
    <property type="entry name" value="TCS_sensor_his_kinase"/>
</dbReference>
<dbReference type="CDD" id="cd06225">
    <property type="entry name" value="HAMP"/>
    <property type="match status" value="1"/>
</dbReference>
<keyword evidence="5" id="KW-0808">Transferase</keyword>
<dbReference type="PROSITE" id="PS50885">
    <property type="entry name" value="HAMP"/>
    <property type="match status" value="1"/>
</dbReference>
<dbReference type="InterPro" id="IPR004358">
    <property type="entry name" value="Sig_transdc_His_kin-like_C"/>
</dbReference>
<dbReference type="InterPro" id="IPR036097">
    <property type="entry name" value="HisK_dim/P_sf"/>
</dbReference>
<dbReference type="Gene3D" id="6.10.340.10">
    <property type="match status" value="1"/>
</dbReference>
<dbReference type="EMBL" id="CP043046">
    <property type="protein sequence ID" value="QEI05962.1"/>
    <property type="molecule type" value="Genomic_DNA"/>
</dbReference>
<evidence type="ECO:0000259" key="12">
    <source>
        <dbReference type="PROSITE" id="PS50109"/>
    </source>
</evidence>
<dbReference type="SUPFAM" id="SSF158472">
    <property type="entry name" value="HAMP domain-like"/>
    <property type="match status" value="1"/>
</dbReference>
<feature type="domain" description="HAMP" evidence="13">
    <location>
        <begin position="108"/>
        <end position="161"/>
    </location>
</feature>
<keyword evidence="7" id="KW-0418">Kinase</keyword>
<dbReference type="InterPro" id="IPR003594">
    <property type="entry name" value="HATPase_dom"/>
</dbReference>
<dbReference type="KEGG" id="pacr:FXN63_08990"/>
<dbReference type="CDD" id="cd00075">
    <property type="entry name" value="HATPase"/>
    <property type="match status" value="1"/>
</dbReference>
<dbReference type="Pfam" id="PF02518">
    <property type="entry name" value="HATPase_c"/>
    <property type="match status" value="1"/>
</dbReference>
<dbReference type="Gene3D" id="3.30.565.10">
    <property type="entry name" value="Histidine kinase-like ATPase, C-terminal domain"/>
    <property type="match status" value="1"/>
</dbReference>
<dbReference type="CDD" id="cd00082">
    <property type="entry name" value="HisKA"/>
    <property type="match status" value="1"/>
</dbReference>
<reference evidence="14 15" key="1">
    <citation type="submission" date="2019-08" db="EMBL/GenBank/DDBJ databases">
        <title>Amphibian skin-associated Pigmentiphaga: genome sequence and occurrence across geography and hosts.</title>
        <authorList>
            <person name="Bletz M.C."/>
            <person name="Bunk B."/>
            <person name="Sproeer C."/>
            <person name="Biwer P."/>
            <person name="Reiter S."/>
            <person name="Rabemananjara F.C.E."/>
            <person name="Schulz S."/>
            <person name="Overmann J."/>
            <person name="Vences M."/>
        </authorList>
    </citation>
    <scope>NUCLEOTIDE SEQUENCE [LARGE SCALE GENOMIC DNA]</scope>
    <source>
        <strain evidence="14 15">Mada1488</strain>
    </source>
</reference>
<organism evidence="14 15">
    <name type="scientific">Pigmentiphaga aceris</name>
    <dbReference type="NCBI Taxonomy" id="1940612"/>
    <lineage>
        <taxon>Bacteria</taxon>
        <taxon>Pseudomonadati</taxon>
        <taxon>Pseudomonadota</taxon>
        <taxon>Betaproteobacteria</taxon>
        <taxon>Burkholderiales</taxon>
        <taxon>Alcaligenaceae</taxon>
        <taxon>Pigmentiphaga</taxon>
    </lineage>
</organism>
<dbReference type="OrthoDB" id="9804645at2"/>
<dbReference type="SMART" id="SM00388">
    <property type="entry name" value="HisKA"/>
    <property type="match status" value="1"/>
</dbReference>
<evidence type="ECO:0000256" key="7">
    <source>
        <dbReference type="ARBA" id="ARBA00022777"/>
    </source>
</evidence>
<gene>
    <name evidence="14" type="ORF">FXN63_08990</name>
</gene>
<evidence type="ECO:0000256" key="5">
    <source>
        <dbReference type="ARBA" id="ARBA00022679"/>
    </source>
</evidence>
<dbReference type="GO" id="GO:0000155">
    <property type="term" value="F:phosphorelay sensor kinase activity"/>
    <property type="evidence" value="ECO:0007669"/>
    <property type="project" value="InterPro"/>
</dbReference>
<evidence type="ECO:0000256" key="6">
    <source>
        <dbReference type="ARBA" id="ARBA00022692"/>
    </source>
</evidence>
<dbReference type="SUPFAM" id="SSF47384">
    <property type="entry name" value="Homodimeric domain of signal transducing histidine kinase"/>
    <property type="match status" value="1"/>
</dbReference>
<dbReference type="PRINTS" id="PR00344">
    <property type="entry name" value="BCTRLSENSOR"/>
</dbReference>
<dbReference type="AlphaFoldDB" id="A0A5C0AUA0"/>
<protein>
    <recommendedName>
        <fullName evidence="3">histidine kinase</fullName>
        <ecNumber evidence="3">2.7.13.3</ecNumber>
    </recommendedName>
</protein>
<keyword evidence="15" id="KW-1185">Reference proteome</keyword>
<dbReference type="InterPro" id="IPR003660">
    <property type="entry name" value="HAMP_dom"/>
</dbReference>
<name>A0A5C0AUA0_9BURK</name>
<sequence>MARVLDRIWVRFGVQMAIVVVATIAILASSVFFFTDSQYREFYDSLPSDVRAELDQLKASDQEDSPRAYEIYGHYWREDLWFGEKWSLVMGLVICIPFGLGAGFWLSRIVTKPLGSIAQAAREVARGNFAVRAHIGQSRGELAELVSDFNQMTDSLQGLERERRSTAAAMSHELRTPLTVLRARLHALCDDVIPATPEEFARLLQQVEHLGRLVDDVHTLSLADAGRLSLHPENLNLTQFTRRVLADYQNRFDESALEAVLITSSNNVVAWADADRLRQILVNLIENALRYATGATRLEVALRADSNWSTLTVSDNGPGLPPDVMAHLFERFHRSDSSRSRGTGGSGLGLTIVKMLSTQQGGDVQVGRSAAGGASITVRLPRTAQAQPTDLSRTN</sequence>
<feature type="domain" description="Histidine kinase" evidence="12">
    <location>
        <begin position="169"/>
        <end position="384"/>
    </location>
</feature>
<keyword evidence="8 11" id="KW-1133">Transmembrane helix</keyword>
<dbReference type="Pfam" id="PF00512">
    <property type="entry name" value="HisKA"/>
    <property type="match status" value="1"/>
</dbReference>